<proteinExistence type="predicted"/>
<evidence type="ECO:0000313" key="3">
    <source>
        <dbReference type="Proteomes" id="UP000008022"/>
    </source>
</evidence>
<dbReference type="Gramene" id="ORUFI03G26810.1">
    <property type="protein sequence ID" value="ORUFI03G26810.1"/>
    <property type="gene ID" value="ORUFI03G26810"/>
</dbReference>
<sequence length="165" mass="17949">MKKTTRDVTKELSPSLPYHHSILTLTCRRFFLLITSSLRIDGNAVVSSPTLEHALHIAALTLSPFGVQWTIASRATMPSASPRPPLLLLPSTPSNGATILEIGIIFSNSGCRAPSSISPSPKSSHRRSSKVKRRCRDIPQAIVDDQALPTSSVRGDAAVCHRCWR</sequence>
<feature type="region of interest" description="Disordered" evidence="1">
    <location>
        <begin position="113"/>
        <end position="135"/>
    </location>
</feature>
<feature type="compositionally biased region" description="Basic residues" evidence="1">
    <location>
        <begin position="123"/>
        <end position="135"/>
    </location>
</feature>
<accession>A0A0E0NY72</accession>
<organism evidence="2 3">
    <name type="scientific">Oryza rufipogon</name>
    <name type="common">Brownbeard rice</name>
    <name type="synonym">Asian wild rice</name>
    <dbReference type="NCBI Taxonomy" id="4529"/>
    <lineage>
        <taxon>Eukaryota</taxon>
        <taxon>Viridiplantae</taxon>
        <taxon>Streptophyta</taxon>
        <taxon>Embryophyta</taxon>
        <taxon>Tracheophyta</taxon>
        <taxon>Spermatophyta</taxon>
        <taxon>Magnoliopsida</taxon>
        <taxon>Liliopsida</taxon>
        <taxon>Poales</taxon>
        <taxon>Poaceae</taxon>
        <taxon>BOP clade</taxon>
        <taxon>Oryzoideae</taxon>
        <taxon>Oryzeae</taxon>
        <taxon>Oryzinae</taxon>
        <taxon>Oryza</taxon>
    </lineage>
</organism>
<dbReference type="EnsemblPlants" id="ORUFI03G26810.1">
    <property type="protein sequence ID" value="ORUFI03G26810.1"/>
    <property type="gene ID" value="ORUFI03G26810"/>
</dbReference>
<keyword evidence="3" id="KW-1185">Reference proteome</keyword>
<dbReference type="AlphaFoldDB" id="A0A0E0NY72"/>
<dbReference type="HOGENOM" id="CLU_1613510_0_0_1"/>
<reference evidence="2" key="2">
    <citation type="submission" date="2015-06" db="UniProtKB">
        <authorList>
            <consortium name="EnsemblPlants"/>
        </authorList>
    </citation>
    <scope>IDENTIFICATION</scope>
</reference>
<feature type="compositionally biased region" description="Low complexity" evidence="1">
    <location>
        <begin position="113"/>
        <end position="122"/>
    </location>
</feature>
<dbReference type="Proteomes" id="UP000008022">
    <property type="component" value="Unassembled WGS sequence"/>
</dbReference>
<evidence type="ECO:0000256" key="1">
    <source>
        <dbReference type="SAM" id="MobiDB-lite"/>
    </source>
</evidence>
<protein>
    <submittedName>
        <fullName evidence="2">Uncharacterized protein</fullName>
    </submittedName>
</protein>
<evidence type="ECO:0000313" key="2">
    <source>
        <dbReference type="EnsemblPlants" id="ORUFI03G26810.1"/>
    </source>
</evidence>
<reference evidence="3" key="1">
    <citation type="submission" date="2013-06" db="EMBL/GenBank/DDBJ databases">
        <authorList>
            <person name="Zhao Q."/>
        </authorList>
    </citation>
    <scope>NUCLEOTIDE SEQUENCE</scope>
    <source>
        <strain evidence="3">cv. W1943</strain>
    </source>
</reference>
<name>A0A0E0NY72_ORYRU</name>
<dbReference type="OMA" id="QWTIASR"/>